<proteinExistence type="predicted"/>
<reference evidence="3" key="1">
    <citation type="submission" date="2020-10" db="EMBL/GenBank/DDBJ databases">
        <authorList>
            <person name="Kikuchi T."/>
        </authorList>
    </citation>
    <scope>NUCLEOTIDE SEQUENCE</scope>
    <source>
        <strain evidence="3">NKZ352</strain>
    </source>
</reference>
<gene>
    <name evidence="3" type="ORF">CAUJ_LOCUS11830</name>
</gene>
<protein>
    <recommendedName>
        <fullName evidence="2">DUF7930 domain-containing protein</fullName>
    </recommendedName>
</protein>
<dbReference type="Pfam" id="PF25558">
    <property type="entry name" value="DUF7930"/>
    <property type="match status" value="1"/>
</dbReference>
<dbReference type="OrthoDB" id="5789733at2759"/>
<evidence type="ECO:0000313" key="3">
    <source>
        <dbReference type="EMBL" id="CAD6195912.1"/>
    </source>
</evidence>
<name>A0A8S1HNR4_9PELO</name>
<organism evidence="3 4">
    <name type="scientific">Caenorhabditis auriculariae</name>
    <dbReference type="NCBI Taxonomy" id="2777116"/>
    <lineage>
        <taxon>Eukaryota</taxon>
        <taxon>Metazoa</taxon>
        <taxon>Ecdysozoa</taxon>
        <taxon>Nematoda</taxon>
        <taxon>Chromadorea</taxon>
        <taxon>Rhabditida</taxon>
        <taxon>Rhabditina</taxon>
        <taxon>Rhabditomorpha</taxon>
        <taxon>Rhabditoidea</taxon>
        <taxon>Rhabditidae</taxon>
        <taxon>Peloderinae</taxon>
        <taxon>Caenorhabditis</taxon>
    </lineage>
</organism>
<keyword evidence="4" id="KW-1185">Reference proteome</keyword>
<dbReference type="AlphaFoldDB" id="A0A8S1HNR4"/>
<feature type="region of interest" description="Disordered" evidence="1">
    <location>
        <begin position="73"/>
        <end position="99"/>
    </location>
</feature>
<evidence type="ECO:0000256" key="1">
    <source>
        <dbReference type="SAM" id="MobiDB-lite"/>
    </source>
</evidence>
<feature type="domain" description="DUF7930" evidence="2">
    <location>
        <begin position="196"/>
        <end position="269"/>
    </location>
</feature>
<sequence>MSRVDVKFAYIASDKLGTIYAPLATAVATNEYLPNLTLRYKVGDLVHVIAQPQNSKNGCGWLACKVRHVKSEVSASSPEPSPTKTKNEAIPVTSSSSSSSVCKEERAELKIVTDDEYHLASVHYLSETLAYAMHESLGAIFVPGCAFGDTAVKRLNAYLNVGDQLLLQVESQNEVNGCRWRAVHAVPYTAHDSHLSGYGRIMELSEYSCLVFSAAVEDNVYCNILTYTGGDDGKNAEKLTDVLSSGDVIIFTAEFRDNCFRANDWYPIKKNRPKAQNKNAVVKPSVDSFTQTIENLEVLVLRTFESKLPDLLKDKPTLLEEIQLLLLNEKIKTEAILPYR</sequence>
<dbReference type="EMBL" id="CAJGYM010000062">
    <property type="protein sequence ID" value="CAD6195912.1"/>
    <property type="molecule type" value="Genomic_DNA"/>
</dbReference>
<evidence type="ECO:0000313" key="4">
    <source>
        <dbReference type="Proteomes" id="UP000835052"/>
    </source>
</evidence>
<dbReference type="Proteomes" id="UP000835052">
    <property type="component" value="Unassembled WGS sequence"/>
</dbReference>
<accession>A0A8S1HNR4</accession>
<evidence type="ECO:0000259" key="2">
    <source>
        <dbReference type="Pfam" id="PF25558"/>
    </source>
</evidence>
<comment type="caution">
    <text evidence="3">The sequence shown here is derived from an EMBL/GenBank/DDBJ whole genome shotgun (WGS) entry which is preliminary data.</text>
</comment>
<dbReference type="InterPro" id="IPR057690">
    <property type="entry name" value="DUF7930"/>
</dbReference>